<dbReference type="OrthoDB" id="1914074at2759"/>
<organism evidence="1 2">
    <name type="scientific">Amborella trichopoda</name>
    <dbReference type="NCBI Taxonomy" id="13333"/>
    <lineage>
        <taxon>Eukaryota</taxon>
        <taxon>Viridiplantae</taxon>
        <taxon>Streptophyta</taxon>
        <taxon>Embryophyta</taxon>
        <taxon>Tracheophyta</taxon>
        <taxon>Spermatophyta</taxon>
        <taxon>Magnoliopsida</taxon>
        <taxon>Amborellales</taxon>
        <taxon>Amborellaceae</taxon>
        <taxon>Amborella</taxon>
    </lineage>
</organism>
<keyword evidence="2" id="KW-1185">Reference proteome</keyword>
<dbReference type="PANTHER" id="PTHR36751">
    <property type="entry name" value="F3E22.8 PROTEIN"/>
    <property type="match status" value="1"/>
</dbReference>
<dbReference type="Gramene" id="ERN03337">
    <property type="protein sequence ID" value="ERN03337"/>
    <property type="gene ID" value="AMTR_s00003p00241630"/>
</dbReference>
<dbReference type="PANTHER" id="PTHR36751:SF1">
    <property type="entry name" value="F3E22.8 PROTEIN"/>
    <property type="match status" value="1"/>
</dbReference>
<dbReference type="HOGENOM" id="CLU_1362059_0_0_1"/>
<name>W1P0I0_AMBTC</name>
<accession>W1P0I0</accession>
<dbReference type="STRING" id="13333.W1P0I0"/>
<sequence length="201" mass="21606">MDFPVIHDAASAAINHLLGLGFPSFYSADPLAQRHRKFRLSLLRSDSGEILTPESFSGVSSPSISATLSPLDAAAPPPVKKRRTFKAAPRALARKTKCKPHVHDMDDGNSGEGFDNGKFGDGDGSFGGGRWNYGGGGGGWDSGWEEPLNSAFSSFFYEVIGWIALSHCVHFSLKKLGRFLETSVNAPERVVHFVNLSTVGP</sequence>
<dbReference type="AlphaFoldDB" id="W1P0I0"/>
<dbReference type="eggNOG" id="ENOG502RZV7">
    <property type="taxonomic scope" value="Eukaryota"/>
</dbReference>
<dbReference type="OMA" id="WDSGWEE"/>
<proteinExistence type="predicted"/>
<gene>
    <name evidence="1" type="ORF">AMTR_s00003p00241630</name>
</gene>
<protein>
    <submittedName>
        <fullName evidence="1">Uncharacterized protein</fullName>
    </submittedName>
</protein>
<dbReference type="EMBL" id="KI394358">
    <property type="protein sequence ID" value="ERN03337.1"/>
    <property type="molecule type" value="Genomic_DNA"/>
</dbReference>
<evidence type="ECO:0000313" key="2">
    <source>
        <dbReference type="Proteomes" id="UP000017836"/>
    </source>
</evidence>
<dbReference type="Proteomes" id="UP000017836">
    <property type="component" value="Unassembled WGS sequence"/>
</dbReference>
<evidence type="ECO:0000313" key="1">
    <source>
        <dbReference type="EMBL" id="ERN03337.1"/>
    </source>
</evidence>
<reference evidence="2" key="1">
    <citation type="journal article" date="2013" name="Science">
        <title>The Amborella genome and the evolution of flowering plants.</title>
        <authorList>
            <consortium name="Amborella Genome Project"/>
        </authorList>
    </citation>
    <scope>NUCLEOTIDE SEQUENCE [LARGE SCALE GENOMIC DNA]</scope>
</reference>